<comment type="caution">
    <text evidence="2">The sequence shown here is derived from an EMBL/GenBank/DDBJ whole genome shotgun (WGS) entry which is preliminary data.</text>
</comment>
<evidence type="ECO:0000313" key="2">
    <source>
        <dbReference type="EMBL" id="MBT1699543.1"/>
    </source>
</evidence>
<evidence type="ECO:0000313" key="3">
    <source>
        <dbReference type="Proteomes" id="UP001319200"/>
    </source>
</evidence>
<dbReference type="Gene3D" id="3.30.160.670">
    <property type="match status" value="1"/>
</dbReference>
<dbReference type="RefSeq" id="WP_254167553.1">
    <property type="nucleotide sequence ID" value="NZ_JAHESF010000026.1"/>
</dbReference>
<gene>
    <name evidence="2" type="ORF">KK083_21775</name>
</gene>
<evidence type="ECO:0000259" key="1">
    <source>
        <dbReference type="Pfam" id="PF13590"/>
    </source>
</evidence>
<reference evidence="2 3" key="1">
    <citation type="submission" date="2021-05" db="EMBL/GenBank/DDBJ databases">
        <title>A Polyphasic approach of four new species of the genus Ohtaekwangia: Ohtaekwangia histidinii sp. nov., Ohtaekwangia cretensis sp. nov., Ohtaekwangia indiensis sp. nov., Ohtaekwangia reichenbachii sp. nov. from diverse environment.</title>
        <authorList>
            <person name="Octaviana S."/>
        </authorList>
    </citation>
    <scope>NUCLEOTIDE SEQUENCE [LARGE SCALE GENOMIC DNA]</scope>
    <source>
        <strain evidence="2 3">PWU4</strain>
    </source>
</reference>
<dbReference type="AlphaFoldDB" id="A0AAP2DNF3"/>
<proteinExistence type="predicted"/>
<protein>
    <submittedName>
        <fullName evidence="2">DUF4136 domain-containing protein</fullName>
    </submittedName>
</protein>
<dbReference type="PROSITE" id="PS51257">
    <property type="entry name" value="PROKAR_LIPOPROTEIN"/>
    <property type="match status" value="1"/>
</dbReference>
<feature type="domain" description="DUF4136" evidence="1">
    <location>
        <begin position="27"/>
        <end position="184"/>
    </location>
</feature>
<name>A0AAP2DNF3_9BACT</name>
<accession>A0AAP2DNF3</accession>
<organism evidence="2 3">
    <name type="scientific">Chryseosolibacter histidini</name>
    <dbReference type="NCBI Taxonomy" id="2782349"/>
    <lineage>
        <taxon>Bacteria</taxon>
        <taxon>Pseudomonadati</taxon>
        <taxon>Bacteroidota</taxon>
        <taxon>Cytophagia</taxon>
        <taxon>Cytophagales</taxon>
        <taxon>Chryseotaleaceae</taxon>
        <taxon>Chryseosolibacter</taxon>
    </lineage>
</organism>
<keyword evidence="3" id="KW-1185">Reference proteome</keyword>
<dbReference type="InterPro" id="IPR025411">
    <property type="entry name" value="DUF4136"/>
</dbReference>
<dbReference type="Proteomes" id="UP001319200">
    <property type="component" value="Unassembled WGS sequence"/>
</dbReference>
<dbReference type="Pfam" id="PF13590">
    <property type="entry name" value="DUF4136"/>
    <property type="match status" value="1"/>
</dbReference>
<dbReference type="EMBL" id="JAHESF010000026">
    <property type="protein sequence ID" value="MBT1699543.1"/>
    <property type="molecule type" value="Genomic_DNA"/>
</dbReference>
<sequence length="198" mass="22239">MTGREVKKLLAYAAAMIVFACEGPVLVTRDYDTTKDFTRYTTFTMVRPRQKDQSLSQHNADQIINAVKEELIKKGFAEDISAPDLKVNVVTILTDISEVLSGPKYYGYGGVYRPYGWGTGKHSAYATWNVRGYTDGSLIIEIIDSRNDHLVWEGIGNSRIDSPWIDVDSTVPPAVSRIMKDFPPTTADKKNKKLRDRS</sequence>